<dbReference type="InterPro" id="IPR004923">
    <property type="entry name" value="FTR1/Fip1/EfeU"/>
</dbReference>
<dbReference type="VEuPathDB" id="FungiDB:SI65_00005"/>
<evidence type="ECO:0000256" key="6">
    <source>
        <dbReference type="ARBA" id="ARBA00023136"/>
    </source>
</evidence>
<feature type="transmembrane region" description="Helical" evidence="7">
    <location>
        <begin position="211"/>
        <end position="233"/>
    </location>
</feature>
<evidence type="ECO:0000313" key="8">
    <source>
        <dbReference type="EMBL" id="ODM22417.1"/>
    </source>
</evidence>
<protein>
    <recommendedName>
        <fullName evidence="10">Plasma membrane iron permease</fullName>
    </recommendedName>
</protein>
<keyword evidence="3" id="KW-0408">Iron</keyword>
<keyword evidence="3" id="KW-0410">Iron transport</keyword>
<organism evidence="8 9">
    <name type="scientific">Aspergillus cristatus</name>
    <name type="common">Chinese Fuzhuan brick tea-fermentation fungus</name>
    <name type="synonym">Eurotium cristatum</name>
    <dbReference type="NCBI Taxonomy" id="573508"/>
    <lineage>
        <taxon>Eukaryota</taxon>
        <taxon>Fungi</taxon>
        <taxon>Dikarya</taxon>
        <taxon>Ascomycota</taxon>
        <taxon>Pezizomycotina</taxon>
        <taxon>Eurotiomycetes</taxon>
        <taxon>Eurotiomycetidae</taxon>
        <taxon>Eurotiales</taxon>
        <taxon>Aspergillaceae</taxon>
        <taxon>Aspergillus</taxon>
        <taxon>Aspergillus subgen. Aspergillus</taxon>
    </lineage>
</organism>
<dbReference type="EMBL" id="JXNT01000001">
    <property type="protein sequence ID" value="ODM22417.1"/>
    <property type="molecule type" value="Genomic_DNA"/>
</dbReference>
<feature type="transmembrane region" description="Helical" evidence="7">
    <location>
        <begin position="87"/>
        <end position="109"/>
    </location>
</feature>
<keyword evidence="5 7" id="KW-1133">Transmembrane helix</keyword>
<evidence type="ECO:0000313" key="9">
    <source>
        <dbReference type="Proteomes" id="UP000094569"/>
    </source>
</evidence>
<feature type="transmembrane region" description="Helical" evidence="7">
    <location>
        <begin position="147"/>
        <end position="168"/>
    </location>
</feature>
<feature type="transmembrane region" description="Helical" evidence="7">
    <location>
        <begin position="291"/>
        <end position="312"/>
    </location>
</feature>
<evidence type="ECO:0000256" key="1">
    <source>
        <dbReference type="ARBA" id="ARBA00004141"/>
    </source>
</evidence>
<dbReference type="PANTHER" id="PTHR31632:SF2">
    <property type="entry name" value="PLASMA MEMBRANE IRON PERMEASE"/>
    <property type="match status" value="1"/>
</dbReference>
<dbReference type="Proteomes" id="UP000094569">
    <property type="component" value="Unassembled WGS sequence"/>
</dbReference>
<keyword evidence="3" id="KW-0406">Ion transport</keyword>
<dbReference type="STRING" id="573508.A0A1E3BNE3"/>
<dbReference type="AlphaFoldDB" id="A0A1E3BNE3"/>
<evidence type="ECO:0000256" key="4">
    <source>
        <dbReference type="ARBA" id="ARBA00022692"/>
    </source>
</evidence>
<evidence type="ECO:0008006" key="10">
    <source>
        <dbReference type="Google" id="ProtNLM"/>
    </source>
</evidence>
<evidence type="ECO:0000256" key="3">
    <source>
        <dbReference type="ARBA" id="ARBA00022496"/>
    </source>
</evidence>
<evidence type="ECO:0000256" key="7">
    <source>
        <dbReference type="SAM" id="Phobius"/>
    </source>
</evidence>
<feature type="transmembrane region" description="Helical" evidence="7">
    <location>
        <begin position="6"/>
        <end position="32"/>
    </location>
</feature>
<keyword evidence="6 7" id="KW-0472">Membrane</keyword>
<keyword evidence="4 7" id="KW-0812">Transmembrane</keyword>
<keyword evidence="3" id="KW-0813">Transport</keyword>
<dbReference type="Pfam" id="PF03239">
    <property type="entry name" value="FTR1"/>
    <property type="match status" value="1"/>
</dbReference>
<dbReference type="OrthoDB" id="4364at2759"/>
<name>A0A1E3BNE3_ASPCR</name>
<dbReference type="GO" id="GO:0033573">
    <property type="term" value="C:high-affinity iron permease complex"/>
    <property type="evidence" value="ECO:0007669"/>
    <property type="project" value="InterPro"/>
</dbReference>
<gene>
    <name evidence="8" type="ORF">SI65_00005</name>
</gene>
<accession>A0A1E3BNE3</accession>
<feature type="transmembrane region" description="Helical" evidence="7">
    <location>
        <begin position="52"/>
        <end position="75"/>
    </location>
</feature>
<proteinExistence type="inferred from homology"/>
<reference evidence="8 9" key="1">
    <citation type="journal article" date="2016" name="BMC Genomics">
        <title>Comparative genomic and transcriptomic analyses of the Fuzhuan brick tea-fermentation fungus Aspergillus cristatus.</title>
        <authorList>
            <person name="Ge Y."/>
            <person name="Wang Y."/>
            <person name="Liu Y."/>
            <person name="Tan Y."/>
            <person name="Ren X."/>
            <person name="Zhang X."/>
            <person name="Hyde K.D."/>
            <person name="Liu Y."/>
            <person name="Liu Z."/>
        </authorList>
    </citation>
    <scope>NUCLEOTIDE SEQUENCE [LARGE SCALE GENOMIC DNA]</scope>
    <source>
        <strain evidence="8 9">GZAAS20.1005</strain>
    </source>
</reference>
<evidence type="ECO:0000256" key="5">
    <source>
        <dbReference type="ARBA" id="ARBA00022989"/>
    </source>
</evidence>
<comment type="caution">
    <text evidence="8">The sequence shown here is derived from an EMBL/GenBank/DDBJ whole genome shotgun (WGS) entry which is preliminary data.</text>
</comment>
<dbReference type="PANTHER" id="PTHR31632">
    <property type="entry name" value="IRON TRANSPORTER FTH1"/>
    <property type="match status" value="1"/>
</dbReference>
<dbReference type="GO" id="GO:0015093">
    <property type="term" value="F:ferrous iron transmembrane transporter activity"/>
    <property type="evidence" value="ECO:0007669"/>
    <property type="project" value="TreeGrafter"/>
</dbReference>
<evidence type="ECO:0000256" key="2">
    <source>
        <dbReference type="ARBA" id="ARBA00008333"/>
    </source>
</evidence>
<comment type="subcellular location">
    <subcellularLocation>
        <location evidence="1">Membrane</location>
        <topology evidence="1">Multi-pass membrane protein</topology>
    </subcellularLocation>
</comment>
<keyword evidence="9" id="KW-1185">Reference proteome</keyword>
<sequence>MSSDVFAVPVFFICFRECIETSIIVAVLFSFLHQALGSDREAGIRKRLIRQVWFGIALGLFICLCIGGGMIGAFYSYGKDYFASAEFLWEGIFALVASVIITVMGAALLRVNKLQEKWRVKLERALTEKHWSGATFKDRCKRWLQQYFMFVVPFITVLREGIEAVVFIGGVSLSFPASAFPLPVITGLLAGALVGYIIYRGGNQTSLQIFLVISTCLLYLVAAGLCTRGVWYLENNTWNHLVGGETAEMGAGPGSYDIRQSVWHVNCCSPLKGGGGGWGIFNAILGWTNSATYGSVLSYNFYWLVVILWFVLMRYKENHGHFPLLGSSQNRPSNCDGPGPEIIECTGGMTISGENKAMNPMAPRLHTASV</sequence>
<feature type="transmembrane region" description="Helical" evidence="7">
    <location>
        <begin position="180"/>
        <end position="199"/>
    </location>
</feature>
<comment type="similarity">
    <text evidence="2">Belongs to the oxidase-dependent Fe transporter (OFeT) (TC 9.A.10.1) family.</text>
</comment>